<evidence type="ECO:0000313" key="2">
    <source>
        <dbReference type="Proteomes" id="UP000001593"/>
    </source>
</evidence>
<organism evidence="1 2">
    <name type="scientific">Nematostella vectensis</name>
    <name type="common">Starlet sea anemone</name>
    <dbReference type="NCBI Taxonomy" id="45351"/>
    <lineage>
        <taxon>Eukaryota</taxon>
        <taxon>Metazoa</taxon>
        <taxon>Cnidaria</taxon>
        <taxon>Anthozoa</taxon>
        <taxon>Hexacorallia</taxon>
        <taxon>Actiniaria</taxon>
        <taxon>Edwardsiidae</taxon>
        <taxon>Nematostella</taxon>
    </lineage>
</organism>
<accession>A7T7M9</accession>
<proteinExistence type="predicted"/>
<dbReference type="STRING" id="45351.A7T7M9"/>
<dbReference type="InParanoid" id="A7T7M9"/>
<dbReference type="InterPro" id="IPR026791">
    <property type="entry name" value="DOCK"/>
</dbReference>
<dbReference type="eggNOG" id="KOG1997">
    <property type="taxonomic scope" value="Eukaryota"/>
</dbReference>
<keyword evidence="2" id="KW-1185">Reference proteome</keyword>
<gene>
    <name evidence="1" type="ORF">NEMVEDRAFT_v1g223449</name>
</gene>
<dbReference type="GO" id="GO:0007264">
    <property type="term" value="P:small GTPase-mediated signal transduction"/>
    <property type="evidence" value="ECO:0007669"/>
    <property type="project" value="InterPro"/>
</dbReference>
<dbReference type="PANTHER" id="PTHR23317">
    <property type="entry name" value="DEDICATOR OF CYTOKINESIS DOCK"/>
    <property type="match status" value="1"/>
</dbReference>
<dbReference type="Proteomes" id="UP000001593">
    <property type="component" value="Unassembled WGS sequence"/>
</dbReference>
<reference evidence="1 2" key="1">
    <citation type="journal article" date="2007" name="Science">
        <title>Sea anemone genome reveals ancestral eumetazoan gene repertoire and genomic organization.</title>
        <authorList>
            <person name="Putnam N.H."/>
            <person name="Srivastava M."/>
            <person name="Hellsten U."/>
            <person name="Dirks B."/>
            <person name="Chapman J."/>
            <person name="Salamov A."/>
            <person name="Terry A."/>
            <person name="Shapiro H."/>
            <person name="Lindquist E."/>
            <person name="Kapitonov V.V."/>
            <person name="Jurka J."/>
            <person name="Genikhovich G."/>
            <person name="Grigoriev I.V."/>
            <person name="Lucas S.M."/>
            <person name="Steele R.E."/>
            <person name="Finnerty J.R."/>
            <person name="Technau U."/>
            <person name="Martindale M.Q."/>
            <person name="Rokhsar D.S."/>
        </authorList>
    </citation>
    <scope>NUCLEOTIDE SEQUENCE [LARGE SCALE GENOMIC DNA]</scope>
    <source>
        <strain evidence="2">CH2 X CH6</strain>
    </source>
</reference>
<dbReference type="PANTHER" id="PTHR23317:SF26">
    <property type="entry name" value="ZIZIMIN, ISOFORM K"/>
    <property type="match status" value="1"/>
</dbReference>
<dbReference type="AlphaFoldDB" id="A7T7M9"/>
<protein>
    <submittedName>
        <fullName evidence="1">Uncharacterized protein</fullName>
    </submittedName>
</protein>
<dbReference type="PhylomeDB" id="A7T7M9"/>
<name>A7T7M9_NEMVE</name>
<dbReference type="GO" id="GO:0005085">
    <property type="term" value="F:guanyl-nucleotide exchange factor activity"/>
    <property type="evidence" value="ECO:0007669"/>
    <property type="project" value="InterPro"/>
</dbReference>
<sequence>LFGTLISFLQIPQSELMMKHVFASLRSFINKFPVALFRGSASHCGDLCREELLDAIQELLGTIQELLGAIQELLGAIQELFGTIRELFGTIRELLGAIRELLDAIQELLGAIREKFGNIWGSLATIRELFGTFRKLLGTCPLHACAFLYLMMRSNYEFTGGSGCDRVHWQNTSFPSEVKDLTKKIHTVLQATAQMKVSQ</sequence>
<evidence type="ECO:0000313" key="1">
    <source>
        <dbReference type="EMBL" id="EDO28020.1"/>
    </source>
</evidence>
<dbReference type="SUPFAM" id="SSF58104">
    <property type="entry name" value="Methyl-accepting chemotaxis protein (MCP) signaling domain"/>
    <property type="match status" value="1"/>
</dbReference>
<dbReference type="HOGENOM" id="CLU_1373704_0_0_1"/>
<feature type="non-terminal residue" evidence="1">
    <location>
        <position position="199"/>
    </location>
</feature>
<dbReference type="EMBL" id="DS472194">
    <property type="protein sequence ID" value="EDO28020.1"/>
    <property type="molecule type" value="Genomic_DNA"/>
</dbReference>